<dbReference type="Gene3D" id="3.40.50.1360">
    <property type="match status" value="1"/>
</dbReference>
<reference evidence="7" key="1">
    <citation type="journal article" date="2013" name="Science">
        <title>The Amborella genome and the evolution of flowering plants.</title>
        <authorList>
            <consortium name="Amborella Genome Project"/>
        </authorList>
    </citation>
    <scope>NUCLEOTIDE SEQUENCE [LARGE SCALE GENOMIC DNA]</scope>
</reference>
<protein>
    <recommendedName>
        <fullName evidence="4">ribose-5-phosphate isomerase</fullName>
        <ecNumber evidence="4">5.3.1.6</ecNumber>
    </recommendedName>
</protein>
<dbReference type="InterPro" id="IPR050262">
    <property type="entry name" value="Ribose-5P_isomerase"/>
</dbReference>
<evidence type="ECO:0000256" key="4">
    <source>
        <dbReference type="ARBA" id="ARBA00011959"/>
    </source>
</evidence>
<dbReference type="AlphaFoldDB" id="W1NXJ9"/>
<dbReference type="UniPathway" id="UPA00115">
    <property type="reaction ID" value="UER00412"/>
</dbReference>
<keyword evidence="7" id="KW-1185">Reference proteome</keyword>
<dbReference type="EMBL" id="KI394961">
    <property type="protein sequence ID" value="ERN00069.1"/>
    <property type="molecule type" value="Genomic_DNA"/>
</dbReference>
<gene>
    <name evidence="6" type="ORF">AMTR_s00105p00113080</name>
</gene>
<dbReference type="SUPFAM" id="SSF75445">
    <property type="entry name" value="D-ribose-5-phosphate isomerase (RpiA), lid domain"/>
    <property type="match status" value="1"/>
</dbReference>
<dbReference type="KEGG" id="atr:18428113"/>
<evidence type="ECO:0000256" key="5">
    <source>
        <dbReference type="ARBA" id="ARBA00023235"/>
    </source>
</evidence>
<proteinExistence type="inferred from homology"/>
<dbReference type="Proteomes" id="UP000017836">
    <property type="component" value="Unassembled WGS sequence"/>
</dbReference>
<dbReference type="EC" id="5.3.1.6" evidence="4"/>
<dbReference type="STRING" id="13333.W1NXJ9"/>
<comment type="similarity">
    <text evidence="3">Belongs to the ribose 5-phosphate isomerase family.</text>
</comment>
<dbReference type="PANTHER" id="PTHR43748">
    <property type="entry name" value="RIBOSE-5-PHOSPHATE ISOMERASE 3, CHLOROPLASTIC-RELATED"/>
    <property type="match status" value="1"/>
</dbReference>
<dbReference type="Gramene" id="ERN00069">
    <property type="protein sequence ID" value="ERN00069"/>
    <property type="gene ID" value="AMTR_s00105p00113080"/>
</dbReference>
<comment type="pathway">
    <text evidence="2">Carbohydrate degradation; pentose phosphate pathway; D-ribose 5-phosphate from D-ribulose 5-phosphate (non-oxidative stage): step 1/1.</text>
</comment>
<evidence type="ECO:0000313" key="6">
    <source>
        <dbReference type="EMBL" id="ERN00069.1"/>
    </source>
</evidence>
<dbReference type="OrthoDB" id="1555531at2759"/>
<dbReference type="CDD" id="cd01398">
    <property type="entry name" value="RPI_A"/>
    <property type="match status" value="1"/>
</dbReference>
<dbReference type="PANTHER" id="PTHR43748:SF2">
    <property type="entry name" value="RIBOSE-5-PHOSPHATE ISOMERASE 2-RELATED"/>
    <property type="match status" value="1"/>
</dbReference>
<sequence length="264" mass="28007">MAIPLPRCLYTEKGASMSSPPCPSSSPAIPLSQEDLKKIAAHKAVDYVKSGMVIGLGTGSTAQHAVARIAELLNQGELTNIIGIPTSKQTLDQAVALGIPLSDLDDHPTVDVAIDGADEVDTELNLIKGRGGSLLREKMVEASAKKFIVIVDESKLVRGLGSSGHALPVEVVPFCAKNTARKLERLFDGCKAEIRVCRQRNGEPFVTDNANYIVNLFFEKGIGNLEAASERILGVEGVIEHGMFLGMATTVVVAGKSGVTFLDK</sequence>
<dbReference type="GO" id="GO:0004751">
    <property type="term" value="F:ribose-5-phosphate isomerase activity"/>
    <property type="evidence" value="ECO:0007669"/>
    <property type="project" value="UniProtKB-EC"/>
</dbReference>
<dbReference type="Gene3D" id="3.30.70.260">
    <property type="match status" value="1"/>
</dbReference>
<dbReference type="OMA" id="CCKKFVV"/>
<dbReference type="Pfam" id="PF06026">
    <property type="entry name" value="Rib_5-P_isom_A"/>
    <property type="match status" value="1"/>
</dbReference>
<dbReference type="NCBIfam" id="TIGR00021">
    <property type="entry name" value="rpiA"/>
    <property type="match status" value="1"/>
</dbReference>
<dbReference type="SUPFAM" id="SSF100950">
    <property type="entry name" value="NagB/RpiA/CoA transferase-like"/>
    <property type="match status" value="1"/>
</dbReference>
<keyword evidence="5" id="KW-0413">Isomerase</keyword>
<dbReference type="NCBIfam" id="NF001924">
    <property type="entry name" value="PRK00702.1"/>
    <property type="match status" value="1"/>
</dbReference>
<dbReference type="GO" id="GO:0009052">
    <property type="term" value="P:pentose-phosphate shunt, non-oxidative branch"/>
    <property type="evidence" value="ECO:0007669"/>
    <property type="project" value="InterPro"/>
</dbReference>
<dbReference type="eggNOG" id="KOG3075">
    <property type="taxonomic scope" value="Eukaryota"/>
</dbReference>
<dbReference type="InterPro" id="IPR020672">
    <property type="entry name" value="Ribose5P_isomerase_typA_subgr"/>
</dbReference>
<evidence type="ECO:0000256" key="2">
    <source>
        <dbReference type="ARBA" id="ARBA00004988"/>
    </source>
</evidence>
<organism evidence="6 7">
    <name type="scientific">Amborella trichopoda</name>
    <dbReference type="NCBI Taxonomy" id="13333"/>
    <lineage>
        <taxon>Eukaryota</taxon>
        <taxon>Viridiplantae</taxon>
        <taxon>Streptophyta</taxon>
        <taxon>Embryophyta</taxon>
        <taxon>Tracheophyta</taxon>
        <taxon>Spermatophyta</taxon>
        <taxon>Magnoliopsida</taxon>
        <taxon>Amborellales</taxon>
        <taxon>Amborellaceae</taxon>
        <taxon>Amborella</taxon>
    </lineage>
</organism>
<accession>W1NXJ9</accession>
<dbReference type="InterPro" id="IPR037171">
    <property type="entry name" value="NagB/RpiA_transferase-like"/>
</dbReference>
<evidence type="ECO:0000256" key="3">
    <source>
        <dbReference type="ARBA" id="ARBA00008088"/>
    </source>
</evidence>
<comment type="catalytic activity">
    <reaction evidence="1">
        <text>aldehydo-D-ribose 5-phosphate = D-ribulose 5-phosphate</text>
        <dbReference type="Rhea" id="RHEA:14657"/>
        <dbReference type="ChEBI" id="CHEBI:58121"/>
        <dbReference type="ChEBI" id="CHEBI:58273"/>
        <dbReference type="EC" id="5.3.1.6"/>
    </reaction>
</comment>
<evidence type="ECO:0000313" key="7">
    <source>
        <dbReference type="Proteomes" id="UP000017836"/>
    </source>
</evidence>
<dbReference type="HOGENOM" id="CLU_056590_1_2_1"/>
<dbReference type="HAMAP" id="MF_00170">
    <property type="entry name" value="Rib_5P_isom_A"/>
    <property type="match status" value="1"/>
</dbReference>
<dbReference type="InterPro" id="IPR004788">
    <property type="entry name" value="Ribose5P_isomerase_type_A"/>
</dbReference>
<name>W1NXJ9_AMBTC</name>
<dbReference type="FunFam" id="3.40.50.1360:FF:000001">
    <property type="entry name" value="Ribose-5-phosphate isomerase A"/>
    <property type="match status" value="1"/>
</dbReference>
<evidence type="ECO:0000256" key="1">
    <source>
        <dbReference type="ARBA" id="ARBA00001713"/>
    </source>
</evidence>